<keyword evidence="2" id="KW-0645">Protease</keyword>
<sequence length="1119" mass="120750">MATPPTRDLDVFDLSVLDAGSHVWVSASSSQGSVFGVPREPLTWTLPGDSADPSAWLAGAVRLARREAGADALVVGKQLHDLVFGVPDIAALFQQTRGAAATRGAQVLLRLLAAPLSLSRWPWETILDPQRPEQFLAMARDVHVVRAGRARTYAVRAEPLDPPLNLLMVMSSPLPEGSTAEETPFDLYEEKRALLTELRPLEDRGLLRIEVEDRPTMERLRERIGKQQRGFHVLHYLGHAQPAGLRLERANGRGVLVPSSRLTALLQQMPDLRLAVFAGCETARAENDPAAGTWPGPLSIADLCVRDAAPMVVGMQAVLPFGTERLLTRFFYQALTAGQPVAEALRLARLAVADDEHTGGTLVNWAVPNLFVGGSLPGPVIDPGARAEPFRRPSRVALRLGARQRDLRFISRLTLLRQAVDVLSERNQARLLKIVGRPGSGKSSFLDRTLEELDEGVRILSVSATQLMAEDDPLGELCDLVVELLDRAGHKVGGRRPKDAKDWWDKRILEELTDVRLALVVDDADALVGEKGDLVVAALAALLQRRSRVRVAVASTTELVALTADLPSPHVQPVLLEGLDWKDVWQWIRRNQPILARYQESDLAGYFSNLSRLEQWDELAARIEERANVATTDIKDIVDQIAASLPTSGTPAPPPPVFGSEPVPPPTVAQSGHEPAPDVMRRSLRVAVAGQHTENREAEFGRAVTQLAAEHWVSGRVVTSEGTDVASSLAELLTLTSPFMDGTATYDRIVAWMDQAVAADVVVLDFGGPENDENVAAAAGRLTEAGRLVIAAGGNSAAPSYPAWAEDVLAVGALDEAGSPTAYSPFFPDAGKPDIYAPARVAEGAMADMLADPTIQGTSVSALNVAAAAIIVWATDRGQTAGDVRSVLLETARPLPAGRRKRAARARALDVEAALAETRRERLLDSLLVEPAELSQILAETGLRPEVAVPLLDELVAAGRVFRSTVGGAEVFEDREGLAQTYTQVRAEQPSGWDRTRELGRVVRRAGDLARSGRITADKVQGLWRSGQEGRRIVALGAIDVRPDLGTLDIVLSGVTEPRSSFEQYHALRAGVALAATLDDASLDQLVAAAESALDKDHLKGTDRATLVRRLQELRAGRS</sequence>
<reference evidence="10" key="1">
    <citation type="journal article" date="2019" name="Int. J. Syst. Evol. Microbiol.">
        <title>The Global Catalogue of Microorganisms (GCM) 10K type strain sequencing project: providing services to taxonomists for standard genome sequencing and annotation.</title>
        <authorList>
            <consortium name="The Broad Institute Genomics Platform"/>
            <consortium name="The Broad Institute Genome Sequencing Center for Infectious Disease"/>
            <person name="Wu L."/>
            <person name="Ma J."/>
        </authorList>
    </citation>
    <scope>NUCLEOTIDE SEQUENCE [LARGE SCALE GENOMIC DNA]</scope>
    <source>
        <strain evidence="10">JCM 16021</strain>
    </source>
</reference>
<dbReference type="Pfam" id="PF12770">
    <property type="entry name" value="CHAT"/>
    <property type="match status" value="1"/>
</dbReference>
<dbReference type="InterPro" id="IPR024983">
    <property type="entry name" value="CHAT_dom"/>
</dbReference>
<dbReference type="RefSeq" id="WP_344302108.1">
    <property type="nucleotide sequence ID" value="NZ_BAAAQQ010000002.1"/>
</dbReference>
<evidence type="ECO:0008006" key="11">
    <source>
        <dbReference type="Google" id="ProtNLM"/>
    </source>
</evidence>
<evidence type="ECO:0000256" key="3">
    <source>
        <dbReference type="ARBA" id="ARBA00022801"/>
    </source>
</evidence>
<dbReference type="PANTHER" id="PTHR43806">
    <property type="entry name" value="PEPTIDASE S8"/>
    <property type="match status" value="1"/>
</dbReference>
<feature type="domain" description="ORC1/DEAH AAA+ ATPase" evidence="8">
    <location>
        <begin position="428"/>
        <end position="559"/>
    </location>
</feature>
<name>A0ABP5JIM0_9ACTN</name>
<dbReference type="Pfam" id="PF00082">
    <property type="entry name" value="Peptidase_S8"/>
    <property type="match status" value="1"/>
</dbReference>
<comment type="caution">
    <text evidence="9">The sequence shown here is derived from an EMBL/GenBank/DDBJ whole genome shotgun (WGS) entry which is preliminary data.</text>
</comment>
<dbReference type="SUPFAM" id="SSF52540">
    <property type="entry name" value="P-loop containing nucleoside triphosphate hydrolases"/>
    <property type="match status" value="1"/>
</dbReference>
<dbReference type="SUPFAM" id="SSF52743">
    <property type="entry name" value="Subtilisin-like"/>
    <property type="match status" value="1"/>
</dbReference>
<proteinExistence type="inferred from homology"/>
<evidence type="ECO:0000259" key="8">
    <source>
        <dbReference type="Pfam" id="PF13401"/>
    </source>
</evidence>
<dbReference type="Pfam" id="PF13401">
    <property type="entry name" value="AAA_22"/>
    <property type="match status" value="1"/>
</dbReference>
<evidence type="ECO:0000313" key="10">
    <source>
        <dbReference type="Proteomes" id="UP001500575"/>
    </source>
</evidence>
<evidence type="ECO:0000256" key="4">
    <source>
        <dbReference type="ARBA" id="ARBA00022825"/>
    </source>
</evidence>
<feature type="domain" description="CHAT" evidence="7">
    <location>
        <begin position="76"/>
        <end position="366"/>
    </location>
</feature>
<comment type="similarity">
    <text evidence="1">Belongs to the peptidase S8 family.</text>
</comment>
<dbReference type="InterPro" id="IPR036852">
    <property type="entry name" value="Peptidase_S8/S53_dom_sf"/>
</dbReference>
<evidence type="ECO:0000259" key="7">
    <source>
        <dbReference type="Pfam" id="PF12770"/>
    </source>
</evidence>
<gene>
    <name evidence="9" type="ORF">GCM10009843_05770</name>
</gene>
<keyword evidence="4" id="KW-0720">Serine protease</keyword>
<accession>A0ABP5JIM0</accession>
<keyword evidence="3" id="KW-0378">Hydrolase</keyword>
<dbReference type="InterPro" id="IPR027417">
    <property type="entry name" value="P-loop_NTPase"/>
</dbReference>
<feature type="compositionally biased region" description="Pro residues" evidence="5">
    <location>
        <begin position="651"/>
        <end position="667"/>
    </location>
</feature>
<protein>
    <recommendedName>
        <fullName evidence="11">CHAT domain-containing protein</fullName>
    </recommendedName>
</protein>
<dbReference type="EMBL" id="BAAAQQ010000002">
    <property type="protein sequence ID" value="GAA2115938.1"/>
    <property type="molecule type" value="Genomic_DNA"/>
</dbReference>
<evidence type="ECO:0000256" key="1">
    <source>
        <dbReference type="ARBA" id="ARBA00011073"/>
    </source>
</evidence>
<dbReference type="Gene3D" id="3.40.50.200">
    <property type="entry name" value="Peptidase S8/S53 domain"/>
    <property type="match status" value="1"/>
</dbReference>
<evidence type="ECO:0000313" key="9">
    <source>
        <dbReference type="EMBL" id="GAA2115938.1"/>
    </source>
</evidence>
<feature type="region of interest" description="Disordered" evidence="5">
    <location>
        <begin position="645"/>
        <end position="676"/>
    </location>
</feature>
<feature type="domain" description="Peptidase S8/S53" evidence="6">
    <location>
        <begin position="758"/>
        <end position="895"/>
    </location>
</feature>
<organism evidence="9 10">
    <name type="scientific">Nocardioides bigeumensis</name>
    <dbReference type="NCBI Taxonomy" id="433657"/>
    <lineage>
        <taxon>Bacteria</taxon>
        <taxon>Bacillati</taxon>
        <taxon>Actinomycetota</taxon>
        <taxon>Actinomycetes</taxon>
        <taxon>Propionibacteriales</taxon>
        <taxon>Nocardioidaceae</taxon>
        <taxon>Nocardioides</taxon>
    </lineage>
</organism>
<evidence type="ECO:0000256" key="2">
    <source>
        <dbReference type="ARBA" id="ARBA00022670"/>
    </source>
</evidence>
<dbReference type="PANTHER" id="PTHR43806:SF11">
    <property type="entry name" value="CEREVISIN-RELATED"/>
    <property type="match status" value="1"/>
</dbReference>
<dbReference type="Gene3D" id="3.40.50.300">
    <property type="entry name" value="P-loop containing nucleotide triphosphate hydrolases"/>
    <property type="match status" value="1"/>
</dbReference>
<evidence type="ECO:0000256" key="5">
    <source>
        <dbReference type="SAM" id="MobiDB-lite"/>
    </source>
</evidence>
<keyword evidence="10" id="KW-1185">Reference proteome</keyword>
<dbReference type="InterPro" id="IPR049945">
    <property type="entry name" value="AAA_22"/>
</dbReference>
<dbReference type="InterPro" id="IPR000209">
    <property type="entry name" value="Peptidase_S8/S53_dom"/>
</dbReference>
<evidence type="ECO:0000259" key="6">
    <source>
        <dbReference type="Pfam" id="PF00082"/>
    </source>
</evidence>
<dbReference type="InterPro" id="IPR050131">
    <property type="entry name" value="Peptidase_S8_subtilisin-like"/>
</dbReference>
<dbReference type="Proteomes" id="UP001500575">
    <property type="component" value="Unassembled WGS sequence"/>
</dbReference>